<dbReference type="Proteomes" id="UP000245124">
    <property type="component" value="Unassembled WGS sequence"/>
</dbReference>
<accession>A0A2R5FWC1</accession>
<dbReference type="PANTHER" id="PTHR35586">
    <property type="entry name" value="SLL1691 PROTEIN"/>
    <property type="match status" value="1"/>
</dbReference>
<evidence type="ECO:0000313" key="2">
    <source>
        <dbReference type="Proteomes" id="UP000245124"/>
    </source>
</evidence>
<evidence type="ECO:0000313" key="1">
    <source>
        <dbReference type="EMBL" id="GBG23037.1"/>
    </source>
</evidence>
<keyword evidence="2" id="KW-1185">Reference proteome</keyword>
<name>A0A2R5FWC1_NOSCO</name>
<proteinExistence type="predicted"/>
<comment type="caution">
    <text evidence="1">The sequence shown here is derived from an EMBL/GenBank/DDBJ whole genome shotgun (WGS) entry which is preliminary data.</text>
</comment>
<dbReference type="OrthoDB" id="569771at2"/>
<reference evidence="1 2" key="1">
    <citation type="submission" date="2017-06" db="EMBL/GenBank/DDBJ databases">
        <title>Genome sequencing of cyanobaciteial culture collection at National Institute for Environmental Studies (NIES).</title>
        <authorList>
            <person name="Hirose Y."/>
            <person name="Shimura Y."/>
            <person name="Fujisawa T."/>
            <person name="Nakamura Y."/>
            <person name="Kawachi M."/>
        </authorList>
    </citation>
    <scope>NUCLEOTIDE SEQUENCE [LARGE SCALE GENOMIC DNA]</scope>
    <source>
        <strain evidence="1 2">NIES-4072</strain>
    </source>
</reference>
<dbReference type="PANTHER" id="PTHR35586:SF1">
    <property type="entry name" value="SLL1691 PROTEIN"/>
    <property type="match status" value="1"/>
</dbReference>
<sequence length="321" mass="37713">MTNVNPQTEYDSPWKQILQLYFEDFMLFFFPQAHREIDWTRQPEFLDKELEQVVRDAELGKRLADKLVKIYRIGGEESWILIHLEIQSQSESDFSERMFIYNYRIYDRYKRSVASLAVLGDEQVNWRPNRFGYELFGTKVEFQFPIVKLLDYQQRQSELEASRNPLATVVMAHLAAVQTKSDRLQRKQQKLSLVRRLYQQGFEREDVLNLLAFVDWVLTLPQDLEREFLFEVEQLEAEQRMQYVTSFERSGIEKGKLEALLKGIALGLKLKFSESGQNLLPEIESIQDVSVLEAILEGIDTASTVSQLRQIYQSSTTDTQQ</sequence>
<evidence type="ECO:0008006" key="3">
    <source>
        <dbReference type="Google" id="ProtNLM"/>
    </source>
</evidence>
<organism evidence="1 2">
    <name type="scientific">Nostoc commune NIES-4072</name>
    <dbReference type="NCBI Taxonomy" id="2005467"/>
    <lineage>
        <taxon>Bacteria</taxon>
        <taxon>Bacillati</taxon>
        <taxon>Cyanobacteriota</taxon>
        <taxon>Cyanophyceae</taxon>
        <taxon>Nostocales</taxon>
        <taxon>Nostocaceae</taxon>
        <taxon>Nostoc</taxon>
    </lineage>
</organism>
<protein>
    <recommendedName>
        <fullName evidence="3">Cytosolic protein</fullName>
    </recommendedName>
</protein>
<dbReference type="AlphaFoldDB" id="A0A2R5FWC1"/>
<dbReference type="EMBL" id="BDUD01000002">
    <property type="protein sequence ID" value="GBG23037.1"/>
    <property type="molecule type" value="Genomic_DNA"/>
</dbReference>
<gene>
    <name evidence="1" type="ORF">NIES4072_67490</name>
</gene>
<dbReference type="RefSeq" id="WP_109013011.1">
    <property type="nucleotide sequence ID" value="NZ_BDUD01000002.1"/>
</dbReference>